<dbReference type="Pfam" id="PF17766">
    <property type="entry name" value="fn3_6"/>
    <property type="match status" value="1"/>
</dbReference>
<evidence type="ECO:0000256" key="1">
    <source>
        <dbReference type="ARBA" id="ARBA00011073"/>
    </source>
</evidence>
<evidence type="ECO:0000256" key="7">
    <source>
        <dbReference type="PROSITE-ProRule" id="PRU01240"/>
    </source>
</evidence>
<dbReference type="PRINTS" id="PR00723">
    <property type="entry name" value="SUBTILISIN"/>
</dbReference>
<keyword evidence="5 7" id="KW-0720">Serine protease</keyword>
<dbReference type="OrthoDB" id="206201at2759"/>
<keyword evidence="2 7" id="KW-0645">Protease</keyword>
<dbReference type="InterPro" id="IPR045051">
    <property type="entry name" value="SBT"/>
</dbReference>
<dbReference type="InterPro" id="IPR003137">
    <property type="entry name" value="PA_domain"/>
</dbReference>
<evidence type="ECO:0000259" key="12">
    <source>
        <dbReference type="Pfam" id="PF17766"/>
    </source>
</evidence>
<protein>
    <submittedName>
        <fullName evidence="13">Uncharacterized protein</fullName>
    </submittedName>
</protein>
<dbReference type="EMBL" id="JAGGNH010000005">
    <property type="protein sequence ID" value="KAJ0971844.1"/>
    <property type="molecule type" value="Genomic_DNA"/>
</dbReference>
<dbReference type="InterPro" id="IPR036852">
    <property type="entry name" value="Peptidase_S8/S53_dom_sf"/>
</dbReference>
<dbReference type="InterPro" id="IPR010259">
    <property type="entry name" value="S8pro/Inhibitor_I9"/>
</dbReference>
<gene>
    <name evidence="13" type="ORF">J5N97_019803</name>
</gene>
<accession>A0A9D5CF91</accession>
<dbReference type="Pfam" id="PF05922">
    <property type="entry name" value="Inhibitor_I9"/>
    <property type="match status" value="1"/>
</dbReference>
<evidence type="ECO:0000256" key="3">
    <source>
        <dbReference type="ARBA" id="ARBA00022729"/>
    </source>
</evidence>
<comment type="similarity">
    <text evidence="1 7">Belongs to the peptidase S8 family.</text>
</comment>
<feature type="domain" description="Subtilisin-like protease fibronectin type-III" evidence="12">
    <location>
        <begin position="647"/>
        <end position="745"/>
    </location>
</feature>
<dbReference type="AlphaFoldDB" id="A0A9D5CF91"/>
<dbReference type="InterPro" id="IPR015500">
    <property type="entry name" value="Peptidase_S8_subtilisin-rel"/>
</dbReference>
<keyword evidence="4 7" id="KW-0378">Hydrolase</keyword>
<feature type="domain" description="PA" evidence="10">
    <location>
        <begin position="365"/>
        <end position="453"/>
    </location>
</feature>
<feature type="active site" description="Charge relay system" evidence="6 7">
    <location>
        <position position="207"/>
    </location>
</feature>
<dbReference type="CDD" id="cd02120">
    <property type="entry name" value="PA_subtilisin_like"/>
    <property type="match status" value="1"/>
</dbReference>
<feature type="signal peptide" evidence="8">
    <location>
        <begin position="1"/>
        <end position="18"/>
    </location>
</feature>
<dbReference type="InterPro" id="IPR037045">
    <property type="entry name" value="S8pro/Inhibitor_I9_sf"/>
</dbReference>
<dbReference type="GO" id="GO:0006508">
    <property type="term" value="P:proteolysis"/>
    <property type="evidence" value="ECO:0007669"/>
    <property type="project" value="UniProtKB-KW"/>
</dbReference>
<evidence type="ECO:0000256" key="6">
    <source>
        <dbReference type="PIRSR" id="PIRSR615500-1"/>
    </source>
</evidence>
<proteinExistence type="inferred from homology"/>
<feature type="domain" description="Inhibitor I9" evidence="11">
    <location>
        <begin position="30"/>
        <end position="105"/>
    </location>
</feature>
<reference evidence="13" key="1">
    <citation type="submission" date="2021-03" db="EMBL/GenBank/DDBJ databases">
        <authorList>
            <person name="Li Z."/>
            <person name="Yang C."/>
        </authorList>
    </citation>
    <scope>NUCLEOTIDE SEQUENCE</scope>
    <source>
        <strain evidence="13">Dzin_1.0</strain>
        <tissue evidence="13">Leaf</tissue>
    </source>
</reference>
<dbReference type="Pfam" id="PF02225">
    <property type="entry name" value="PA"/>
    <property type="match status" value="1"/>
</dbReference>
<evidence type="ECO:0000256" key="5">
    <source>
        <dbReference type="ARBA" id="ARBA00022825"/>
    </source>
</evidence>
<dbReference type="InterPro" id="IPR000209">
    <property type="entry name" value="Peptidase_S8/S53_dom"/>
</dbReference>
<evidence type="ECO:0000259" key="11">
    <source>
        <dbReference type="Pfam" id="PF05922"/>
    </source>
</evidence>
<evidence type="ECO:0000256" key="2">
    <source>
        <dbReference type="ARBA" id="ARBA00022670"/>
    </source>
</evidence>
<evidence type="ECO:0000256" key="4">
    <source>
        <dbReference type="ARBA" id="ARBA00022801"/>
    </source>
</evidence>
<evidence type="ECO:0000313" key="13">
    <source>
        <dbReference type="EMBL" id="KAJ0971844.1"/>
    </source>
</evidence>
<evidence type="ECO:0000313" key="14">
    <source>
        <dbReference type="Proteomes" id="UP001085076"/>
    </source>
</evidence>
<dbReference type="Gene3D" id="3.30.70.80">
    <property type="entry name" value="Peptidase S8 propeptide/proteinase inhibitor I9"/>
    <property type="match status" value="1"/>
</dbReference>
<feature type="active site" description="Charge relay system" evidence="6 7">
    <location>
        <position position="141"/>
    </location>
</feature>
<evidence type="ECO:0000259" key="9">
    <source>
        <dbReference type="Pfam" id="PF00082"/>
    </source>
</evidence>
<organism evidence="13 14">
    <name type="scientific">Dioscorea zingiberensis</name>
    <dbReference type="NCBI Taxonomy" id="325984"/>
    <lineage>
        <taxon>Eukaryota</taxon>
        <taxon>Viridiplantae</taxon>
        <taxon>Streptophyta</taxon>
        <taxon>Embryophyta</taxon>
        <taxon>Tracheophyta</taxon>
        <taxon>Spermatophyta</taxon>
        <taxon>Magnoliopsida</taxon>
        <taxon>Liliopsida</taxon>
        <taxon>Dioscoreales</taxon>
        <taxon>Dioscoreaceae</taxon>
        <taxon>Dioscorea</taxon>
    </lineage>
</organism>
<evidence type="ECO:0000259" key="10">
    <source>
        <dbReference type="Pfam" id="PF02225"/>
    </source>
</evidence>
<comment type="caution">
    <text evidence="13">The sequence shown here is derived from an EMBL/GenBank/DDBJ whole genome shotgun (WGS) entry which is preliminary data.</text>
</comment>
<dbReference type="Gene3D" id="3.40.50.200">
    <property type="entry name" value="Peptidase S8/S53 domain"/>
    <property type="match status" value="1"/>
</dbReference>
<keyword evidence="3 8" id="KW-0732">Signal</keyword>
<dbReference type="SUPFAM" id="SSF52743">
    <property type="entry name" value="Subtilisin-like"/>
    <property type="match status" value="1"/>
</dbReference>
<sequence length="754" mass="80469">MIIFLLLFFILDANIISCADIDGGASKLQSYIIQVKQPKELVLSSTEDFRQWHISLLESTASSAVPRLYHSYDTVMNGFAARLNQEELDSISKAEWFVYAHQNNIQTLETTHSNSFLGLNYGQGFWNISNYGKGVVIGVVDNGGRPDHPSFDDDGMPPPPPKYTGGCDFLPPYSCNNKIIGARTVVELFRTPTGEVIPDPPLDNFGHATMTASVATGRLVKNASAGGNALGSAVGVAPLAHLAVYKVCHTNIPCEDADILQGINTAVRDGVDILSLSLGGPQVPLYMDLIAIGTLGAIEKGVFVSKSAGNFGPGPSSVTSVGPWVLSVAAGTIDRSIRATVKLGNGKEFDGESLYQSGDFGSAMLPLVYPGANGDPNVTSCMDEKFGGVDIKGKIVLCEGGNIWDKTLRSTLIKNANGAGMILMNDATYGYSKFPQEDHVPSSHVDHQAGLEIKAYLKSTQNPTATIIQKGTIIGGIRAPTIPSFSSKGPSLVSPAILKPDITGPGVGILGAFPNPGDSNLTTPKFVIRSGTSLSCPQLAGVAALLKSAHPDWTPAMIKSAIMTTADVLDNTGNPIIDETGLPASYFAMGAGHVNPTKANDPGLVYDIKPEDYLRYICGLGYNNSMINYLAKHSVNCEMLMTTTDEDLNYPSITVPFTPTITKFSTTREVTNVGEAVSTYWADIEMPEGVELVVQPTKLSFTQLNEKQKFKLTFTKTSGDNASKSAQGYIKWVSTNHVVCSPISIIFDQPPPLN</sequence>
<dbReference type="PROSITE" id="PS51892">
    <property type="entry name" value="SUBTILASE"/>
    <property type="match status" value="1"/>
</dbReference>
<evidence type="ECO:0000256" key="8">
    <source>
        <dbReference type="SAM" id="SignalP"/>
    </source>
</evidence>
<dbReference type="PANTHER" id="PTHR10795">
    <property type="entry name" value="PROPROTEIN CONVERTASE SUBTILISIN/KEXIN"/>
    <property type="match status" value="1"/>
</dbReference>
<dbReference type="CDD" id="cd04852">
    <property type="entry name" value="Peptidases_S8_3"/>
    <property type="match status" value="1"/>
</dbReference>
<reference evidence="13" key="2">
    <citation type="journal article" date="2022" name="Hortic Res">
        <title>The genome of Dioscorea zingiberensis sheds light on the biosynthesis, origin and evolution of the medicinally important diosgenin saponins.</title>
        <authorList>
            <person name="Li Y."/>
            <person name="Tan C."/>
            <person name="Li Z."/>
            <person name="Guo J."/>
            <person name="Li S."/>
            <person name="Chen X."/>
            <person name="Wang C."/>
            <person name="Dai X."/>
            <person name="Yang H."/>
            <person name="Song W."/>
            <person name="Hou L."/>
            <person name="Xu J."/>
            <person name="Tong Z."/>
            <person name="Xu A."/>
            <person name="Yuan X."/>
            <person name="Wang W."/>
            <person name="Yang Q."/>
            <person name="Chen L."/>
            <person name="Sun Z."/>
            <person name="Wang K."/>
            <person name="Pan B."/>
            <person name="Chen J."/>
            <person name="Bao Y."/>
            <person name="Liu F."/>
            <person name="Qi X."/>
            <person name="Gang D.R."/>
            <person name="Wen J."/>
            <person name="Li J."/>
        </authorList>
    </citation>
    <scope>NUCLEOTIDE SEQUENCE</scope>
    <source>
        <strain evidence="13">Dzin_1.0</strain>
    </source>
</reference>
<dbReference type="Gene3D" id="2.60.40.2310">
    <property type="match status" value="1"/>
</dbReference>
<dbReference type="InterPro" id="IPR041469">
    <property type="entry name" value="Subtilisin-like_FN3"/>
</dbReference>
<dbReference type="Proteomes" id="UP001085076">
    <property type="component" value="Miscellaneous, Linkage group lg05"/>
</dbReference>
<dbReference type="Gene3D" id="3.50.30.30">
    <property type="match status" value="1"/>
</dbReference>
<name>A0A9D5CF91_9LILI</name>
<dbReference type="GO" id="GO:0004252">
    <property type="term" value="F:serine-type endopeptidase activity"/>
    <property type="evidence" value="ECO:0007669"/>
    <property type="project" value="UniProtKB-UniRule"/>
</dbReference>
<dbReference type="Pfam" id="PF00082">
    <property type="entry name" value="Peptidase_S8"/>
    <property type="match status" value="1"/>
</dbReference>
<dbReference type="InterPro" id="IPR034197">
    <property type="entry name" value="Peptidases_S8_3"/>
</dbReference>
<feature type="active site" description="Charge relay system" evidence="6 7">
    <location>
        <position position="533"/>
    </location>
</feature>
<feature type="chain" id="PRO_5038735385" evidence="8">
    <location>
        <begin position="19"/>
        <end position="754"/>
    </location>
</feature>
<keyword evidence="14" id="KW-1185">Reference proteome</keyword>
<feature type="domain" description="Peptidase S8/S53" evidence="9">
    <location>
        <begin position="132"/>
        <end position="570"/>
    </location>
</feature>